<proteinExistence type="predicted"/>
<sequence>MMILMSKGVLLNVGKTWFSLNKKGERCEMISIGECLGSGVQSFRFSSRYNSRFAVDTYSIYTENDFKKILHVGTQFLSPGITYTVNLVFKFSREGKRRREPIFLKYRLQGERESSISYLAYDREDGWWACDLYQFTYNYRIVHFQILFEGYDNGDSLKVEGIEFQPLVNVEHVDEKQLISDTDSDSNWEEKLPADYEDIMERSENSLQWTAKEEAYSIIRKGFFISWFSLDKNGKKCHMLSAALIWHWEKKCYHLNQDLEKQFSGGIIAIFFFIKTNVQS</sequence>
<dbReference type="AlphaFoldDB" id="A0A251UK82"/>
<dbReference type="PANTHER" id="PTHR32278">
    <property type="entry name" value="F-BOX DOMAIN-CONTAINING PROTEIN"/>
    <property type="match status" value="1"/>
</dbReference>
<evidence type="ECO:0000313" key="2">
    <source>
        <dbReference type="Proteomes" id="UP000215914"/>
    </source>
</evidence>
<dbReference type="EMBL" id="CM007895">
    <property type="protein sequence ID" value="OTG23172.1"/>
    <property type="molecule type" value="Genomic_DNA"/>
</dbReference>
<dbReference type="PANTHER" id="PTHR32278:SF135">
    <property type="entry name" value="F-BOX PROTEIN PP2-B12"/>
    <property type="match status" value="1"/>
</dbReference>
<protein>
    <recommendedName>
        <fullName evidence="3">Phloem protein 2-like protein</fullName>
    </recommendedName>
</protein>
<dbReference type="InParanoid" id="A0A251UK82"/>
<gene>
    <name evidence="1" type="ORF">HannXRQ_Chr06g0179481</name>
</gene>
<name>A0A251UK82_HELAN</name>
<reference evidence="2" key="1">
    <citation type="journal article" date="2017" name="Nature">
        <title>The sunflower genome provides insights into oil metabolism, flowering and Asterid evolution.</title>
        <authorList>
            <person name="Badouin H."/>
            <person name="Gouzy J."/>
            <person name="Grassa C.J."/>
            <person name="Murat F."/>
            <person name="Staton S.E."/>
            <person name="Cottret L."/>
            <person name="Lelandais-Briere C."/>
            <person name="Owens G.L."/>
            <person name="Carrere S."/>
            <person name="Mayjonade B."/>
            <person name="Legrand L."/>
            <person name="Gill N."/>
            <person name="Kane N.C."/>
            <person name="Bowers J.E."/>
            <person name="Hubner S."/>
            <person name="Bellec A."/>
            <person name="Berard A."/>
            <person name="Berges H."/>
            <person name="Blanchet N."/>
            <person name="Boniface M.C."/>
            <person name="Brunel D."/>
            <person name="Catrice O."/>
            <person name="Chaidir N."/>
            <person name="Claudel C."/>
            <person name="Donnadieu C."/>
            <person name="Faraut T."/>
            <person name="Fievet G."/>
            <person name="Helmstetter N."/>
            <person name="King M."/>
            <person name="Knapp S.J."/>
            <person name="Lai Z."/>
            <person name="Le Paslier M.C."/>
            <person name="Lippi Y."/>
            <person name="Lorenzon L."/>
            <person name="Mandel J.R."/>
            <person name="Marage G."/>
            <person name="Marchand G."/>
            <person name="Marquand E."/>
            <person name="Bret-Mestries E."/>
            <person name="Morien E."/>
            <person name="Nambeesan S."/>
            <person name="Nguyen T."/>
            <person name="Pegot-Espagnet P."/>
            <person name="Pouilly N."/>
            <person name="Raftis F."/>
            <person name="Sallet E."/>
            <person name="Schiex T."/>
            <person name="Thomas J."/>
            <person name="Vandecasteele C."/>
            <person name="Vares D."/>
            <person name="Vear F."/>
            <person name="Vautrin S."/>
            <person name="Crespi M."/>
            <person name="Mangin B."/>
            <person name="Burke J.M."/>
            <person name="Salse J."/>
            <person name="Munos S."/>
            <person name="Vincourt P."/>
            <person name="Rieseberg L.H."/>
            <person name="Langlade N.B."/>
        </authorList>
    </citation>
    <scope>NUCLEOTIDE SEQUENCE [LARGE SCALE GENOMIC DNA]</scope>
    <source>
        <strain evidence="2">cv. SF193</strain>
    </source>
</reference>
<keyword evidence="2" id="KW-1185">Reference proteome</keyword>
<accession>A0A251UK82</accession>
<evidence type="ECO:0008006" key="3">
    <source>
        <dbReference type="Google" id="ProtNLM"/>
    </source>
</evidence>
<organism evidence="1 2">
    <name type="scientific">Helianthus annuus</name>
    <name type="common">Common sunflower</name>
    <dbReference type="NCBI Taxonomy" id="4232"/>
    <lineage>
        <taxon>Eukaryota</taxon>
        <taxon>Viridiplantae</taxon>
        <taxon>Streptophyta</taxon>
        <taxon>Embryophyta</taxon>
        <taxon>Tracheophyta</taxon>
        <taxon>Spermatophyta</taxon>
        <taxon>Magnoliopsida</taxon>
        <taxon>eudicotyledons</taxon>
        <taxon>Gunneridae</taxon>
        <taxon>Pentapetalae</taxon>
        <taxon>asterids</taxon>
        <taxon>campanulids</taxon>
        <taxon>Asterales</taxon>
        <taxon>Asteraceae</taxon>
        <taxon>Asteroideae</taxon>
        <taxon>Heliantheae alliance</taxon>
        <taxon>Heliantheae</taxon>
        <taxon>Helianthus</taxon>
    </lineage>
</organism>
<dbReference type="InterPro" id="IPR025886">
    <property type="entry name" value="PP2-like"/>
</dbReference>
<evidence type="ECO:0000313" key="1">
    <source>
        <dbReference type="EMBL" id="OTG23172.1"/>
    </source>
</evidence>
<dbReference type="Proteomes" id="UP000215914">
    <property type="component" value="Chromosome 6"/>
</dbReference>
<dbReference type="Pfam" id="PF14299">
    <property type="entry name" value="PP2"/>
    <property type="match status" value="1"/>
</dbReference>